<evidence type="ECO:0000256" key="5">
    <source>
        <dbReference type="ARBA" id="ARBA00023134"/>
    </source>
</evidence>
<dbReference type="Pfam" id="PF00503">
    <property type="entry name" value="G-alpha"/>
    <property type="match status" value="1"/>
</dbReference>
<keyword evidence="3 9" id="KW-0547">Nucleotide-binding</keyword>
<organism evidence="12 13">
    <name type="scientific">Geodia barretti</name>
    <name type="common">Barrett's horny sponge</name>
    <dbReference type="NCBI Taxonomy" id="519541"/>
    <lineage>
        <taxon>Eukaryota</taxon>
        <taxon>Metazoa</taxon>
        <taxon>Porifera</taxon>
        <taxon>Demospongiae</taxon>
        <taxon>Heteroscleromorpha</taxon>
        <taxon>Tetractinellida</taxon>
        <taxon>Astrophorina</taxon>
        <taxon>Geodiidae</taxon>
        <taxon>Geodia</taxon>
    </lineage>
</organism>
<sequence>MCGNVLYLGKGWGVITDHLFLLDLCVDTFHSYPRPFSPKTPPESDSVETVAMTCLLTEEARLQKRLNTRINRELQRDHKESKREIKLLLLGTGESGKSTFIKQMRIIHGKGYSKQDCLEYKNLVFRNILMSMHSLVQAMTELKIAYIDPDAERHVQLLRALTPESVLNLGGETYEAIRKLWQDPGVQECYLRRNEYQLSDSTKYYLDDLPRISSNDYLPTTCLPRSHRVGSPGLLASMNIHSPSTRSSSTHFIKRIRVRMVDVGGQRSERRKWIHCFDHVTSVMFLVAISEYDQFLVEADSKVNRMVESLHLFNTIISYPWFKKSSIILFLNKKDLLEEKVMHSHLADYFEEYDGPKCDHVSTREFIAKMFISMNDMRSADIYPHFTCATDTENIKFVFDVVKNHILQQHITEVVPGL</sequence>
<evidence type="ECO:0000256" key="2">
    <source>
        <dbReference type="ARBA" id="ARBA00022723"/>
    </source>
</evidence>
<keyword evidence="6" id="KW-0564">Palmitate</keyword>
<reference evidence="12" key="1">
    <citation type="submission" date="2023-03" db="EMBL/GenBank/DDBJ databases">
        <authorList>
            <person name="Steffen K."/>
            <person name="Cardenas P."/>
        </authorList>
    </citation>
    <scope>NUCLEOTIDE SEQUENCE</scope>
</reference>
<dbReference type="CDD" id="cd00066">
    <property type="entry name" value="G-alpha"/>
    <property type="match status" value="1"/>
</dbReference>
<dbReference type="PRINTS" id="PR00442">
    <property type="entry name" value="GPROTEINAQ"/>
</dbReference>
<comment type="similarity">
    <text evidence="1 11">Belongs to the G-alpha family. G(q) subfamily.</text>
</comment>
<dbReference type="PRINTS" id="PR00318">
    <property type="entry name" value="GPROTEINA"/>
</dbReference>
<feature type="binding site" evidence="9">
    <location>
        <position position="389"/>
    </location>
    <ligand>
        <name>GTP</name>
        <dbReference type="ChEBI" id="CHEBI:37565"/>
    </ligand>
</feature>
<evidence type="ECO:0000256" key="8">
    <source>
        <dbReference type="ARBA" id="ARBA00023288"/>
    </source>
</evidence>
<evidence type="ECO:0000256" key="10">
    <source>
        <dbReference type="PIRSR" id="PIRSR601019-2"/>
    </source>
</evidence>
<feature type="binding site" evidence="10">
    <location>
        <position position="98"/>
    </location>
    <ligand>
        <name>Mg(2+)</name>
        <dbReference type="ChEBI" id="CHEBI:18420"/>
    </ligand>
</feature>
<proteinExistence type="inferred from homology"/>
<dbReference type="GO" id="GO:0003924">
    <property type="term" value="F:GTPase activity"/>
    <property type="evidence" value="ECO:0007669"/>
    <property type="project" value="UniProtKB-UniRule"/>
</dbReference>
<dbReference type="GO" id="GO:0001664">
    <property type="term" value="F:G protein-coupled receptor binding"/>
    <property type="evidence" value="ECO:0007669"/>
    <property type="project" value="UniProtKB-UniRule"/>
</dbReference>
<dbReference type="PANTHER" id="PTHR10218:SF329">
    <property type="entry name" value="GUANINE NUCLEOTIDE-BINDING PROTEIN G(Q) SUBUNIT ALPHA"/>
    <property type="match status" value="1"/>
</dbReference>
<evidence type="ECO:0000256" key="11">
    <source>
        <dbReference type="RuleBase" id="RU369122"/>
    </source>
</evidence>
<dbReference type="FunFam" id="3.40.50.300:FF:000692">
    <property type="entry name" value="Guanine nucleotide-binding protein subunit alpha"/>
    <property type="match status" value="1"/>
</dbReference>
<dbReference type="GO" id="GO:0005834">
    <property type="term" value="C:heterotrimeric G-protein complex"/>
    <property type="evidence" value="ECO:0007669"/>
    <property type="project" value="UniProtKB-UniRule"/>
</dbReference>
<keyword evidence="5 9" id="KW-0342">GTP-binding</keyword>
<dbReference type="InterPro" id="IPR027417">
    <property type="entry name" value="P-loop_NTPase"/>
</dbReference>
<dbReference type="InterPro" id="IPR001019">
    <property type="entry name" value="Gprotein_alpha_su"/>
</dbReference>
<keyword evidence="7 11" id="KW-0807">Transducer</keyword>
<feature type="binding site" evidence="9">
    <location>
        <begin position="200"/>
        <end position="201"/>
    </location>
    <ligand>
        <name>GTP</name>
        <dbReference type="ChEBI" id="CHEBI:37565"/>
    </ligand>
</feature>
<feature type="binding site" evidence="9">
    <location>
        <begin position="94"/>
        <end position="99"/>
    </location>
    <ligand>
        <name>GTP</name>
        <dbReference type="ChEBI" id="CHEBI:37565"/>
    </ligand>
</feature>
<dbReference type="GO" id="GO:0007188">
    <property type="term" value="P:adenylate cyclase-modulating G protein-coupled receptor signaling pathway"/>
    <property type="evidence" value="ECO:0007669"/>
    <property type="project" value="TreeGrafter"/>
</dbReference>
<dbReference type="GO" id="GO:0005525">
    <property type="term" value="F:GTP binding"/>
    <property type="evidence" value="ECO:0007669"/>
    <property type="project" value="UniProtKB-UniRule"/>
</dbReference>
<evidence type="ECO:0000256" key="7">
    <source>
        <dbReference type="ARBA" id="ARBA00023224"/>
    </source>
</evidence>
<dbReference type="GO" id="GO:0005737">
    <property type="term" value="C:cytoplasm"/>
    <property type="evidence" value="ECO:0007669"/>
    <property type="project" value="TreeGrafter"/>
</dbReference>
<keyword evidence="4 10" id="KW-0460">Magnesium</keyword>
<dbReference type="SUPFAM" id="SSF52540">
    <property type="entry name" value="P-loop containing nucleoside triphosphate hydrolases"/>
    <property type="match status" value="1"/>
</dbReference>
<evidence type="ECO:0000313" key="13">
    <source>
        <dbReference type="Proteomes" id="UP001174909"/>
    </source>
</evidence>
<evidence type="ECO:0000313" key="12">
    <source>
        <dbReference type="EMBL" id="CAI8017972.1"/>
    </source>
</evidence>
<dbReference type="GO" id="GO:0031683">
    <property type="term" value="F:G-protein beta/gamma-subunit complex binding"/>
    <property type="evidence" value="ECO:0007669"/>
    <property type="project" value="UniProtKB-UniRule"/>
</dbReference>
<evidence type="ECO:0000256" key="3">
    <source>
        <dbReference type="ARBA" id="ARBA00022741"/>
    </source>
</evidence>
<dbReference type="FunFam" id="3.40.50.300:FF:003977">
    <property type="entry name" value="Guanine nucleotide-binding protein G(q) subunit alpha"/>
    <property type="match status" value="1"/>
</dbReference>
<dbReference type="PANTHER" id="PTHR10218">
    <property type="entry name" value="GTP-BINDING PROTEIN ALPHA SUBUNIT"/>
    <property type="match status" value="1"/>
</dbReference>
<feature type="binding site" evidence="10">
    <location>
        <position position="231"/>
    </location>
    <ligand>
        <name>Mg(2+)</name>
        <dbReference type="ChEBI" id="CHEBI:18420"/>
    </ligand>
</feature>
<dbReference type="PROSITE" id="PS51882">
    <property type="entry name" value="G_ALPHA"/>
    <property type="match status" value="1"/>
</dbReference>
<feature type="binding site" evidence="9">
    <location>
        <begin position="332"/>
        <end position="335"/>
    </location>
    <ligand>
        <name>GTP</name>
        <dbReference type="ChEBI" id="CHEBI:37565"/>
    </ligand>
</feature>
<comment type="caution">
    <text evidence="12">The sequence shown here is derived from an EMBL/GenBank/DDBJ whole genome shotgun (WGS) entry which is preliminary data.</text>
</comment>
<dbReference type="Proteomes" id="UP001174909">
    <property type="component" value="Unassembled WGS sequence"/>
</dbReference>
<evidence type="ECO:0000256" key="4">
    <source>
        <dbReference type="ARBA" id="ARBA00022842"/>
    </source>
</evidence>
<dbReference type="SMART" id="SM00275">
    <property type="entry name" value="G_alpha"/>
    <property type="match status" value="1"/>
</dbReference>
<dbReference type="Gene3D" id="1.10.400.10">
    <property type="entry name" value="GI Alpha 1, domain 2-like"/>
    <property type="match status" value="1"/>
</dbReference>
<keyword evidence="13" id="KW-1185">Reference proteome</keyword>
<comment type="subunit">
    <text evidence="11">G proteins are composed of 3 units; alpha, beta and gamma. The alpha chain contains the guanine nucleotide binding site.</text>
</comment>
<evidence type="ECO:0000256" key="6">
    <source>
        <dbReference type="ARBA" id="ARBA00023139"/>
    </source>
</evidence>
<dbReference type="FunFam" id="1.10.400.10:FF:000002">
    <property type="entry name" value="guanine nucleotide-binding protein G(Q) subunit alpha"/>
    <property type="match status" value="1"/>
</dbReference>
<feature type="binding site" evidence="9">
    <location>
        <begin position="262"/>
        <end position="266"/>
    </location>
    <ligand>
        <name>GTP</name>
        <dbReference type="ChEBI" id="CHEBI:37565"/>
    </ligand>
</feature>
<dbReference type="AlphaFoldDB" id="A0AA35RX23"/>
<dbReference type="InterPro" id="IPR000654">
    <property type="entry name" value="Gprotein_alpha_Q"/>
</dbReference>
<keyword evidence="8" id="KW-0449">Lipoprotein</keyword>
<keyword evidence="2 10" id="KW-0479">Metal-binding</keyword>
<dbReference type="InterPro" id="IPR011025">
    <property type="entry name" value="GproteinA_insert"/>
</dbReference>
<dbReference type="Gene3D" id="3.40.50.300">
    <property type="entry name" value="P-loop containing nucleotide triphosphate hydrolases"/>
    <property type="match status" value="1"/>
</dbReference>
<dbReference type="GO" id="GO:0046872">
    <property type="term" value="F:metal ion binding"/>
    <property type="evidence" value="ECO:0007669"/>
    <property type="project" value="UniProtKB-UniRule"/>
</dbReference>
<dbReference type="SUPFAM" id="SSF47895">
    <property type="entry name" value="Transducin (alpha subunit), insertion domain"/>
    <property type="match status" value="1"/>
</dbReference>
<protein>
    <recommendedName>
        <fullName evidence="11">Guanine nucleotide-binding protein subunit alpha</fullName>
    </recommendedName>
</protein>
<evidence type="ECO:0000256" key="9">
    <source>
        <dbReference type="PIRSR" id="PIRSR601019-1"/>
    </source>
</evidence>
<accession>A0AA35RX23</accession>
<dbReference type="EMBL" id="CASHTH010001675">
    <property type="protein sequence ID" value="CAI8017972.1"/>
    <property type="molecule type" value="Genomic_DNA"/>
</dbReference>
<comment type="function">
    <text evidence="11">Guanine nucleotide-binding proteins (G proteins) are involved as modulators or transducers in various transmembrane signaling systems.</text>
</comment>
<gene>
    <name evidence="12" type="ORF">GBAR_LOCUS10856</name>
</gene>
<name>A0AA35RX23_GEOBA</name>
<evidence type="ECO:0000256" key="1">
    <source>
        <dbReference type="ARBA" id="ARBA00007976"/>
    </source>
</evidence>